<dbReference type="RefSeq" id="WP_035327472.1">
    <property type="nucleotide sequence ID" value="NZ_CP015125.1"/>
</dbReference>
<accession>A0A0A2H476</accession>
<dbReference type="OrthoDB" id="9807209at2"/>
<dbReference type="PATRIC" id="fig|1300343.5.peg.1228"/>
<sequence length="406" mass="45953">MNVLVISTVWVEPTSSAAGSRMLQLLTIFKEKGWNVTYASTAGASQNAISLSDFGIETATIQLNDDSFNAFAKAYNPTIVLFDRFMAEEQFGWRIDQACPDALKILDTEDLHSLRKARAQAVKEERVFEHKDLISDIAKREIASIYRCDLTLMISTVEMELLKTTFNVPASLLFYIPFLVPKITSDFVPYNERKHFVAIGNFIHLPNWDATLELKKHIWPNIRKQLPQAEMHIYGAYMPEKALQLHNPKEGFLVKGRAESAHQVIRNARVLLAPLRYGAGLKGKFIDAMQCGTPSVTTEIGAEGMGQNLDWSGSVNDDYDAFVKAAVSLYGNELKWQKAQENGVRMINTNFQKDTYASLLTDTLQHLIDNLIMHRAANFTGQMLQHHTMRSTLFMSKWIAEKNKKE</sequence>
<dbReference type="SUPFAM" id="SSF53756">
    <property type="entry name" value="UDP-Glycosyltransferase/glycogen phosphorylase"/>
    <property type="match status" value="1"/>
</dbReference>
<dbReference type="Proteomes" id="UP000030140">
    <property type="component" value="Unassembled WGS sequence"/>
</dbReference>
<evidence type="ECO:0000313" key="2">
    <source>
        <dbReference type="Proteomes" id="UP000030140"/>
    </source>
</evidence>
<reference evidence="1 2" key="1">
    <citation type="submission" date="2014-10" db="EMBL/GenBank/DDBJ databases">
        <title>Draft genome sequence of the proteorhodopsin-containing marine bacterium Dokdonia donghaensis.</title>
        <authorList>
            <person name="Gomez-Consarnau L."/>
            <person name="Gonzalez J.M."/>
            <person name="Riedel T."/>
            <person name="Jaenicke S."/>
            <person name="Wagner-Doebler I."/>
            <person name="Fuhrman J.A."/>
        </authorList>
    </citation>
    <scope>NUCLEOTIDE SEQUENCE [LARGE SCALE GENOMIC DNA]</scope>
    <source>
        <strain evidence="1 2">DSW-1</strain>
    </source>
</reference>
<dbReference type="Gene3D" id="3.40.50.2000">
    <property type="entry name" value="Glycogen Phosphorylase B"/>
    <property type="match status" value="1"/>
</dbReference>
<comment type="caution">
    <text evidence="1">The sequence shown here is derived from an EMBL/GenBank/DDBJ whole genome shotgun (WGS) entry which is preliminary data.</text>
</comment>
<name>A0A0A2H476_9FLAO</name>
<dbReference type="EMBL" id="JSAQ01000001">
    <property type="protein sequence ID" value="KGO07430.1"/>
    <property type="molecule type" value="Genomic_DNA"/>
</dbReference>
<keyword evidence="2" id="KW-1185">Reference proteome</keyword>
<dbReference type="AlphaFoldDB" id="A0A0A2H476"/>
<protein>
    <submittedName>
        <fullName evidence="1">Glycosyltransferase</fullName>
    </submittedName>
</protein>
<dbReference type="KEGG" id="ddo:I597_1216"/>
<gene>
    <name evidence="1" type="ORF">NV36_11685</name>
</gene>
<organism evidence="1 2">
    <name type="scientific">Dokdonia donghaensis DSW-1</name>
    <dbReference type="NCBI Taxonomy" id="1300343"/>
    <lineage>
        <taxon>Bacteria</taxon>
        <taxon>Pseudomonadati</taxon>
        <taxon>Bacteroidota</taxon>
        <taxon>Flavobacteriia</taxon>
        <taxon>Flavobacteriales</taxon>
        <taxon>Flavobacteriaceae</taxon>
        <taxon>Dokdonia</taxon>
    </lineage>
</organism>
<dbReference type="GO" id="GO:0016740">
    <property type="term" value="F:transferase activity"/>
    <property type="evidence" value="ECO:0007669"/>
    <property type="project" value="UniProtKB-KW"/>
</dbReference>
<proteinExistence type="predicted"/>
<dbReference type="Pfam" id="PF13692">
    <property type="entry name" value="Glyco_trans_1_4"/>
    <property type="match status" value="1"/>
</dbReference>
<keyword evidence="1" id="KW-0808">Transferase</keyword>
<evidence type="ECO:0000313" key="1">
    <source>
        <dbReference type="EMBL" id="KGO07430.1"/>
    </source>
</evidence>